<comment type="caution">
    <text evidence="2">The sequence shown here is derived from an EMBL/GenBank/DDBJ whole genome shotgun (WGS) entry which is preliminary data.</text>
</comment>
<keyword evidence="3" id="KW-1185">Reference proteome</keyword>
<accession>A0ABD3W6E3</accession>
<gene>
    <name evidence="2" type="ORF">ACJMK2_042132</name>
</gene>
<feature type="region of interest" description="Disordered" evidence="1">
    <location>
        <begin position="1"/>
        <end position="88"/>
    </location>
</feature>
<name>A0ABD3W6E3_SINWO</name>
<evidence type="ECO:0000313" key="3">
    <source>
        <dbReference type="Proteomes" id="UP001634394"/>
    </source>
</evidence>
<dbReference type="Proteomes" id="UP001634394">
    <property type="component" value="Unassembled WGS sequence"/>
</dbReference>
<evidence type="ECO:0000313" key="2">
    <source>
        <dbReference type="EMBL" id="KAL3869451.1"/>
    </source>
</evidence>
<evidence type="ECO:0000256" key="1">
    <source>
        <dbReference type="SAM" id="MobiDB-lite"/>
    </source>
</evidence>
<protein>
    <submittedName>
        <fullName evidence="2">Uncharacterized protein</fullName>
    </submittedName>
</protein>
<reference evidence="2 3" key="1">
    <citation type="submission" date="2024-11" db="EMBL/GenBank/DDBJ databases">
        <title>Chromosome-level genome assembly of the freshwater bivalve Anodonta woodiana.</title>
        <authorList>
            <person name="Chen X."/>
        </authorList>
    </citation>
    <scope>NUCLEOTIDE SEQUENCE [LARGE SCALE GENOMIC DNA]</scope>
    <source>
        <strain evidence="2">MN2024</strain>
        <tissue evidence="2">Gills</tissue>
    </source>
</reference>
<feature type="compositionally biased region" description="Acidic residues" evidence="1">
    <location>
        <begin position="15"/>
        <end position="30"/>
    </location>
</feature>
<dbReference type="EMBL" id="JBJQND010000008">
    <property type="protein sequence ID" value="KAL3869451.1"/>
    <property type="molecule type" value="Genomic_DNA"/>
</dbReference>
<proteinExistence type="predicted"/>
<feature type="compositionally biased region" description="Polar residues" evidence="1">
    <location>
        <begin position="60"/>
        <end position="71"/>
    </location>
</feature>
<dbReference type="AlphaFoldDB" id="A0ABD3W6E3"/>
<organism evidence="2 3">
    <name type="scientific">Sinanodonta woodiana</name>
    <name type="common">Chinese pond mussel</name>
    <name type="synonym">Anodonta woodiana</name>
    <dbReference type="NCBI Taxonomy" id="1069815"/>
    <lineage>
        <taxon>Eukaryota</taxon>
        <taxon>Metazoa</taxon>
        <taxon>Spiralia</taxon>
        <taxon>Lophotrochozoa</taxon>
        <taxon>Mollusca</taxon>
        <taxon>Bivalvia</taxon>
        <taxon>Autobranchia</taxon>
        <taxon>Heteroconchia</taxon>
        <taxon>Palaeoheterodonta</taxon>
        <taxon>Unionida</taxon>
        <taxon>Unionoidea</taxon>
        <taxon>Unionidae</taxon>
        <taxon>Unioninae</taxon>
        <taxon>Sinanodonta</taxon>
    </lineage>
</organism>
<sequence length="229" mass="25526">MYFSHVVLKDPQEKEETDSLADKDEPELQELDPKQEQQLSDSKKSPLPPPSSSAPLTPANPQRQPVLSGQNKVLPMYKRVGRTSGAVGKTDEKISHLSISIPQVEIIDSTRGPGDKFMSLGNTQATKSATKARSKSGRYLPTRKSRPFSAMDAYKYILDHPRTKYIGSENVFNTAYQRQRTEAWRQSVQGSSSMAAGSSSSQCNYLFLLLNPRNHHAPYVRPIKQACCK</sequence>